<proteinExistence type="predicted"/>
<gene>
    <name evidence="2" type="ORF">PVAP13_5NG240181</name>
</gene>
<reference evidence="2" key="1">
    <citation type="submission" date="2020-05" db="EMBL/GenBank/DDBJ databases">
        <title>WGS assembly of Panicum virgatum.</title>
        <authorList>
            <person name="Lovell J.T."/>
            <person name="Jenkins J."/>
            <person name="Shu S."/>
            <person name="Juenger T.E."/>
            <person name="Schmutz J."/>
        </authorList>
    </citation>
    <scope>NUCLEOTIDE SEQUENCE</scope>
    <source>
        <strain evidence="2">AP13</strain>
    </source>
</reference>
<evidence type="ECO:0000313" key="3">
    <source>
        <dbReference type="Proteomes" id="UP000823388"/>
    </source>
</evidence>
<sequence length="123" mass="13996">MRRQPVVLLTGESTEGRRLTGGDAPCEMRHRPVLLLTHTSPPRGSHHHRRRRSSTAPPLRAPLPLSDLRILNEQDERRLPAAGGGNKHIRPLRPLAKEVLLDNLNFKITTKKHEVTFKLFKTK</sequence>
<accession>A0A8T0RV57</accession>
<dbReference type="AlphaFoldDB" id="A0A8T0RV57"/>
<organism evidence="2 3">
    <name type="scientific">Panicum virgatum</name>
    <name type="common">Blackwell switchgrass</name>
    <dbReference type="NCBI Taxonomy" id="38727"/>
    <lineage>
        <taxon>Eukaryota</taxon>
        <taxon>Viridiplantae</taxon>
        <taxon>Streptophyta</taxon>
        <taxon>Embryophyta</taxon>
        <taxon>Tracheophyta</taxon>
        <taxon>Spermatophyta</taxon>
        <taxon>Magnoliopsida</taxon>
        <taxon>Liliopsida</taxon>
        <taxon>Poales</taxon>
        <taxon>Poaceae</taxon>
        <taxon>PACMAD clade</taxon>
        <taxon>Panicoideae</taxon>
        <taxon>Panicodae</taxon>
        <taxon>Paniceae</taxon>
        <taxon>Panicinae</taxon>
        <taxon>Panicum</taxon>
        <taxon>Panicum sect. Hiantes</taxon>
    </lineage>
</organism>
<protein>
    <submittedName>
        <fullName evidence="2">Uncharacterized protein</fullName>
    </submittedName>
</protein>
<evidence type="ECO:0000313" key="2">
    <source>
        <dbReference type="EMBL" id="KAG2589360.1"/>
    </source>
</evidence>
<comment type="caution">
    <text evidence="2">The sequence shown here is derived from an EMBL/GenBank/DDBJ whole genome shotgun (WGS) entry which is preliminary data.</text>
</comment>
<name>A0A8T0RV57_PANVG</name>
<feature type="compositionally biased region" description="Basic residues" evidence="1">
    <location>
        <begin position="44"/>
        <end position="53"/>
    </location>
</feature>
<feature type="compositionally biased region" description="Basic and acidic residues" evidence="1">
    <location>
        <begin position="14"/>
        <end position="30"/>
    </location>
</feature>
<feature type="region of interest" description="Disordered" evidence="1">
    <location>
        <begin position="1"/>
        <end position="65"/>
    </location>
</feature>
<keyword evidence="3" id="KW-1185">Reference proteome</keyword>
<dbReference type="EMBL" id="CM029046">
    <property type="protein sequence ID" value="KAG2589360.1"/>
    <property type="molecule type" value="Genomic_DNA"/>
</dbReference>
<dbReference type="Proteomes" id="UP000823388">
    <property type="component" value="Chromosome 5N"/>
</dbReference>
<evidence type="ECO:0000256" key="1">
    <source>
        <dbReference type="SAM" id="MobiDB-lite"/>
    </source>
</evidence>